<comment type="caution">
    <text evidence="3">The sequence shown here is derived from an EMBL/GenBank/DDBJ whole genome shotgun (WGS) entry which is preliminary data.</text>
</comment>
<keyword evidence="2" id="KW-0732">Signal</keyword>
<gene>
    <name evidence="3" type="ORF">CDAR_572201</name>
</gene>
<organism evidence="3 4">
    <name type="scientific">Caerostris darwini</name>
    <dbReference type="NCBI Taxonomy" id="1538125"/>
    <lineage>
        <taxon>Eukaryota</taxon>
        <taxon>Metazoa</taxon>
        <taxon>Ecdysozoa</taxon>
        <taxon>Arthropoda</taxon>
        <taxon>Chelicerata</taxon>
        <taxon>Arachnida</taxon>
        <taxon>Araneae</taxon>
        <taxon>Araneomorphae</taxon>
        <taxon>Entelegynae</taxon>
        <taxon>Araneoidea</taxon>
        <taxon>Araneidae</taxon>
        <taxon>Caerostris</taxon>
    </lineage>
</organism>
<feature type="region of interest" description="Disordered" evidence="1">
    <location>
        <begin position="82"/>
        <end position="106"/>
    </location>
</feature>
<proteinExistence type="predicted"/>
<evidence type="ECO:0000313" key="4">
    <source>
        <dbReference type="Proteomes" id="UP001054837"/>
    </source>
</evidence>
<accession>A0AAV4NTF1</accession>
<feature type="signal peptide" evidence="2">
    <location>
        <begin position="1"/>
        <end position="18"/>
    </location>
</feature>
<name>A0AAV4NTF1_9ARAC</name>
<dbReference type="Proteomes" id="UP001054837">
    <property type="component" value="Unassembled WGS sequence"/>
</dbReference>
<keyword evidence="4" id="KW-1185">Reference proteome</keyword>
<reference evidence="3 4" key="1">
    <citation type="submission" date="2021-06" db="EMBL/GenBank/DDBJ databases">
        <title>Caerostris darwini draft genome.</title>
        <authorList>
            <person name="Kono N."/>
            <person name="Arakawa K."/>
        </authorList>
    </citation>
    <scope>NUCLEOTIDE SEQUENCE [LARGE SCALE GENOMIC DNA]</scope>
</reference>
<dbReference type="EMBL" id="BPLQ01002020">
    <property type="protein sequence ID" value="GIX87668.1"/>
    <property type="molecule type" value="Genomic_DNA"/>
</dbReference>
<evidence type="ECO:0000313" key="3">
    <source>
        <dbReference type="EMBL" id="GIX87668.1"/>
    </source>
</evidence>
<protein>
    <recommendedName>
        <fullName evidence="5">Secreted protein</fullName>
    </recommendedName>
</protein>
<dbReference type="AlphaFoldDB" id="A0AAV4NTF1"/>
<evidence type="ECO:0000256" key="2">
    <source>
        <dbReference type="SAM" id="SignalP"/>
    </source>
</evidence>
<sequence>MSRILLLLPLSSLQLLKSDSPAPVGAAEERGVQKESLKRMYPSLARLKARLRFRSIVRRALIKSTLSASFTCLFSLSKKSFDPPFEEERHRPSLRTNDSAVVLGWP</sequence>
<feature type="chain" id="PRO_5043383041" description="Secreted protein" evidence="2">
    <location>
        <begin position="19"/>
        <end position="106"/>
    </location>
</feature>
<evidence type="ECO:0008006" key="5">
    <source>
        <dbReference type="Google" id="ProtNLM"/>
    </source>
</evidence>
<evidence type="ECO:0000256" key="1">
    <source>
        <dbReference type="SAM" id="MobiDB-lite"/>
    </source>
</evidence>